<feature type="region of interest" description="Disordered" evidence="1">
    <location>
        <begin position="24"/>
        <end position="88"/>
    </location>
</feature>
<dbReference type="AlphaFoldDB" id="A0A940SWU1"/>
<dbReference type="EMBL" id="JAEEGA010000018">
    <property type="protein sequence ID" value="MBP1043635.1"/>
    <property type="molecule type" value="Genomic_DNA"/>
</dbReference>
<dbReference type="PROSITE" id="PS51257">
    <property type="entry name" value="PROKAR_LIPOPROTEIN"/>
    <property type="match status" value="1"/>
</dbReference>
<evidence type="ECO:0008006" key="5">
    <source>
        <dbReference type="Google" id="ProtNLM"/>
    </source>
</evidence>
<evidence type="ECO:0000313" key="4">
    <source>
        <dbReference type="Proteomes" id="UP000674938"/>
    </source>
</evidence>
<accession>A0A940SWU1</accession>
<keyword evidence="2" id="KW-0732">Signal</keyword>
<feature type="compositionally biased region" description="Low complexity" evidence="1">
    <location>
        <begin position="56"/>
        <end position="65"/>
    </location>
</feature>
<sequence>MKKKVIISMLGLFMAFGLVGCSKSSEATHPKKTKVSTSQLDKRTKTTSESVKPEASESQSQSSAETPLISESAVAGEQEAKQEISNELTASTTTETVAGYVQANYSVEGTHFSVKSSIFNQETKRQEFFIDILPNTKEDHEKIMKALNESAFSGGLALMDNVSRQMIDDLPKVYGDVHINYIQYVYYDGSDSVLVVQDRAQDTLK</sequence>
<evidence type="ECO:0000313" key="3">
    <source>
        <dbReference type="EMBL" id="MBP1043635.1"/>
    </source>
</evidence>
<keyword evidence="4" id="KW-1185">Reference proteome</keyword>
<dbReference type="RefSeq" id="WP_209531449.1">
    <property type="nucleotide sequence ID" value="NZ_JAEEGA010000018.1"/>
</dbReference>
<protein>
    <recommendedName>
        <fullName evidence="5">DUF4358 domain-containing protein</fullName>
    </recommendedName>
</protein>
<reference evidence="3" key="1">
    <citation type="submission" date="2020-12" db="EMBL/GenBank/DDBJ databases">
        <title>Vagococcus allomyrinae sp. nov. and Enterococcus lavae sp. nov., isolated from the larvae of Allomyrina dichotoma.</title>
        <authorList>
            <person name="Lee S.D."/>
        </authorList>
    </citation>
    <scope>NUCLEOTIDE SEQUENCE</scope>
    <source>
        <strain evidence="3">BWB3-3</strain>
    </source>
</reference>
<gene>
    <name evidence="3" type="ORF">I6N95_21645</name>
</gene>
<organism evidence="3 4">
    <name type="scientific">Vagococcus allomyrinae</name>
    <dbReference type="NCBI Taxonomy" id="2794353"/>
    <lineage>
        <taxon>Bacteria</taxon>
        <taxon>Bacillati</taxon>
        <taxon>Bacillota</taxon>
        <taxon>Bacilli</taxon>
        <taxon>Lactobacillales</taxon>
        <taxon>Enterococcaceae</taxon>
        <taxon>Vagococcus</taxon>
    </lineage>
</organism>
<evidence type="ECO:0000256" key="2">
    <source>
        <dbReference type="SAM" id="SignalP"/>
    </source>
</evidence>
<dbReference type="Proteomes" id="UP000674938">
    <property type="component" value="Unassembled WGS sequence"/>
</dbReference>
<feature type="signal peptide" evidence="2">
    <location>
        <begin position="1"/>
        <end position="27"/>
    </location>
</feature>
<feature type="chain" id="PRO_5036931790" description="DUF4358 domain-containing protein" evidence="2">
    <location>
        <begin position="28"/>
        <end position="205"/>
    </location>
</feature>
<evidence type="ECO:0000256" key="1">
    <source>
        <dbReference type="SAM" id="MobiDB-lite"/>
    </source>
</evidence>
<feature type="compositionally biased region" description="Basic and acidic residues" evidence="1">
    <location>
        <begin position="40"/>
        <end position="55"/>
    </location>
</feature>
<name>A0A940SWU1_9ENTE</name>
<comment type="caution">
    <text evidence="3">The sequence shown here is derived from an EMBL/GenBank/DDBJ whole genome shotgun (WGS) entry which is preliminary data.</text>
</comment>
<proteinExistence type="predicted"/>